<evidence type="ECO:0000259" key="1">
    <source>
        <dbReference type="Pfam" id="PF08241"/>
    </source>
</evidence>
<dbReference type="STRING" id="1855383.SAMN05216548_102174"/>
<dbReference type="SUPFAM" id="SSF53335">
    <property type="entry name" value="S-adenosyl-L-methionine-dependent methyltransferases"/>
    <property type="match status" value="1"/>
</dbReference>
<accession>A0A1H9CK40</accession>
<dbReference type="CDD" id="cd02440">
    <property type="entry name" value="AdoMet_MTases"/>
    <property type="match status" value="1"/>
</dbReference>
<dbReference type="InterPro" id="IPR013216">
    <property type="entry name" value="Methyltransf_11"/>
</dbReference>
<keyword evidence="2" id="KW-0489">Methyltransferase</keyword>
<protein>
    <submittedName>
        <fullName evidence="2">Methyltransferase domain-containing protein</fullName>
    </submittedName>
</protein>
<feature type="domain" description="Methyltransferase type 11" evidence="1">
    <location>
        <begin position="77"/>
        <end position="160"/>
    </location>
</feature>
<reference evidence="2 3" key="1">
    <citation type="submission" date="2016-10" db="EMBL/GenBank/DDBJ databases">
        <authorList>
            <person name="de Groot N.N."/>
        </authorList>
    </citation>
    <scope>NUCLEOTIDE SEQUENCE [LARGE SCALE GENOMIC DNA]</scope>
    <source>
        <strain evidence="2 3">A52C2</strain>
    </source>
</reference>
<evidence type="ECO:0000313" key="2">
    <source>
        <dbReference type="EMBL" id="SEQ01529.1"/>
    </source>
</evidence>
<keyword evidence="2" id="KW-0808">Transferase</keyword>
<dbReference type="GO" id="GO:0032259">
    <property type="term" value="P:methylation"/>
    <property type="evidence" value="ECO:0007669"/>
    <property type="project" value="UniProtKB-KW"/>
</dbReference>
<sequence>MNLARQLHRFVDSLDRRYRPTIRRSRRAEAWWIGLLDGVVSLQSDRLYLRRAIVPAIIGSGARQILFIGVRGYTRAVVDAMGRHGLEVWTSDIDPEAAPHGAPARHRTGDVCEIDALFPEVRFDLVILNGVLGWGVDSPEDIERALEGVMRILRPGGVLLLGWNRGRIPDPPTIPALMTRFEPCSFESLPQRKDFPGATHLYAWYGRRG</sequence>
<dbReference type="RefSeq" id="WP_177176695.1">
    <property type="nucleotide sequence ID" value="NZ_FOFG01000002.1"/>
</dbReference>
<gene>
    <name evidence="2" type="ORF">SAMN05216548_102174</name>
</gene>
<dbReference type="Gene3D" id="3.40.50.150">
    <property type="entry name" value="Vaccinia Virus protein VP39"/>
    <property type="match status" value="1"/>
</dbReference>
<dbReference type="EMBL" id="FOFG01000002">
    <property type="protein sequence ID" value="SEQ01529.1"/>
    <property type="molecule type" value="Genomic_DNA"/>
</dbReference>
<evidence type="ECO:0000313" key="3">
    <source>
        <dbReference type="Proteomes" id="UP000199647"/>
    </source>
</evidence>
<name>A0A1H9CK40_9HYPH</name>
<dbReference type="AlphaFoldDB" id="A0A1H9CK40"/>
<dbReference type="Proteomes" id="UP000199647">
    <property type="component" value="Unassembled WGS sequence"/>
</dbReference>
<keyword evidence="3" id="KW-1185">Reference proteome</keyword>
<dbReference type="InterPro" id="IPR029063">
    <property type="entry name" value="SAM-dependent_MTases_sf"/>
</dbReference>
<dbReference type="Pfam" id="PF08241">
    <property type="entry name" value="Methyltransf_11"/>
    <property type="match status" value="1"/>
</dbReference>
<dbReference type="GO" id="GO:0008757">
    <property type="term" value="F:S-adenosylmethionine-dependent methyltransferase activity"/>
    <property type="evidence" value="ECO:0007669"/>
    <property type="project" value="InterPro"/>
</dbReference>
<organism evidence="2 3">
    <name type="scientific">Faunimonas pinastri</name>
    <dbReference type="NCBI Taxonomy" id="1855383"/>
    <lineage>
        <taxon>Bacteria</taxon>
        <taxon>Pseudomonadati</taxon>
        <taxon>Pseudomonadota</taxon>
        <taxon>Alphaproteobacteria</taxon>
        <taxon>Hyphomicrobiales</taxon>
        <taxon>Afifellaceae</taxon>
        <taxon>Faunimonas</taxon>
    </lineage>
</organism>
<proteinExistence type="predicted"/>